<accession>A0ABQ7Z3A3</accession>
<organism evidence="1 2">
    <name type="scientific">Brassica napus</name>
    <name type="common">Rape</name>
    <dbReference type="NCBI Taxonomy" id="3708"/>
    <lineage>
        <taxon>Eukaryota</taxon>
        <taxon>Viridiplantae</taxon>
        <taxon>Streptophyta</taxon>
        <taxon>Embryophyta</taxon>
        <taxon>Tracheophyta</taxon>
        <taxon>Spermatophyta</taxon>
        <taxon>Magnoliopsida</taxon>
        <taxon>eudicotyledons</taxon>
        <taxon>Gunneridae</taxon>
        <taxon>Pentapetalae</taxon>
        <taxon>rosids</taxon>
        <taxon>malvids</taxon>
        <taxon>Brassicales</taxon>
        <taxon>Brassicaceae</taxon>
        <taxon>Brassiceae</taxon>
        <taxon>Brassica</taxon>
    </lineage>
</organism>
<name>A0ABQ7Z3A3_BRANA</name>
<evidence type="ECO:0000313" key="2">
    <source>
        <dbReference type="Proteomes" id="UP000824890"/>
    </source>
</evidence>
<reference evidence="1 2" key="1">
    <citation type="submission" date="2021-05" db="EMBL/GenBank/DDBJ databases">
        <title>Genome Assembly of Synthetic Allotetraploid Brassica napus Reveals Homoeologous Exchanges between Subgenomes.</title>
        <authorList>
            <person name="Davis J.T."/>
        </authorList>
    </citation>
    <scope>NUCLEOTIDE SEQUENCE [LARGE SCALE GENOMIC DNA]</scope>
    <source>
        <strain evidence="2">cv. Da-Ae</strain>
        <tissue evidence="1">Seedling</tissue>
    </source>
</reference>
<dbReference type="EMBL" id="JAGKQM010000016">
    <property type="protein sequence ID" value="KAH0874600.1"/>
    <property type="molecule type" value="Genomic_DNA"/>
</dbReference>
<comment type="caution">
    <text evidence="1">The sequence shown here is derived from an EMBL/GenBank/DDBJ whole genome shotgun (WGS) entry which is preliminary data.</text>
</comment>
<dbReference type="Proteomes" id="UP000824890">
    <property type="component" value="Unassembled WGS sequence"/>
</dbReference>
<evidence type="ECO:0000313" key="1">
    <source>
        <dbReference type="EMBL" id="KAH0874600.1"/>
    </source>
</evidence>
<proteinExistence type="predicted"/>
<keyword evidence="2" id="KW-1185">Reference proteome</keyword>
<gene>
    <name evidence="1" type="ORF">HID58_071962</name>
</gene>
<sequence length="68" mass="8081">MINDDLPIALCERNSDKKLIKHQDEDWNETQVRPISEILAAVEYWEWGTLYSYQFRANEAIHNNSQTK</sequence>
<protein>
    <submittedName>
        <fullName evidence="1">Uncharacterized protein</fullName>
    </submittedName>
</protein>